<dbReference type="RefSeq" id="WP_191719752.1">
    <property type="nucleotide sequence ID" value="NZ_JACSQP010000009.1"/>
</dbReference>
<comment type="caution">
    <text evidence="5">The sequence shown here is derived from an EMBL/GenBank/DDBJ whole genome shotgun (WGS) entry which is preliminary data.</text>
</comment>
<gene>
    <name evidence="5" type="ORF">H9651_12995</name>
</gene>
<organism evidence="5 6">
    <name type="scientific">Microbacterium pullorum</name>
    <dbReference type="NCBI Taxonomy" id="2762236"/>
    <lineage>
        <taxon>Bacteria</taxon>
        <taxon>Bacillati</taxon>
        <taxon>Actinomycetota</taxon>
        <taxon>Actinomycetes</taxon>
        <taxon>Micrococcales</taxon>
        <taxon>Microbacteriaceae</taxon>
        <taxon>Microbacterium</taxon>
    </lineage>
</organism>
<keyword evidence="6" id="KW-1185">Reference proteome</keyword>
<feature type="domain" description="DUF4082" evidence="3">
    <location>
        <begin position="1438"/>
        <end position="1575"/>
    </location>
</feature>
<sequence length="1583" mass="165460">MGNLGTAVAWTAEPSSRAPRRVAAIVIVALLAAALVALQPSARAEASSPCGAGVNRVVCENQQGGTDPEVWDIDGAGDPTIQGFATDISVNAGSPIDFKIDTDAADYKIDIYRTGWYQGKGARFIQPVTPSHIAPQVNECKSDELTELYDCGTWDVSATWNVPADAASGVYIARLERTDTHGASHIIFIVRRDGNTSDVLFQTSDPTWHAYNGYGGSDFYQGADNGRAYKVSYNRPFATREGVTSRDFYFSSEYATVRFLERNGYDVSYIAGVDTDRRGGELLNHDVFLSVGHDEYWSGAQRANIEAARDAGVNLQFLTGNEGYWRTRYEPSIDDSRTAHRTLVSYKETWSNAKIDPSQEWTGTWRDPRFATAAQGGHLPENAVTGTMYFANHNDLPVTVTAEQGKLRMWRGTALSELPAGAAAELAPHTVGYESNEVLDNGFSPPGLIRLSTTVGQTPQYLSDYGNTVVAGTTEHHTTLYRAAGGALVFSAGSVQWSWGLDETHDGDGAPADVRMQQAQVNLLADMGAQPGSLMAGLVPASPSTDTTPPTTVILTPAAGQQITHGSTVTVTGTAADAAGVVAAVEVSTDGGTSWHAADGTTSWSYTYLQQGNVQAEIRARAVDDSVNFSSVGTRRTIVISGAASSLGDAVPRVVSADDSQAVELGLRFTPSVDGFVSGVRFFKGPTNTGIHLGRLWSGDGHELGRVEFGDETATGWQTARFDAPVAVTAGTGYVVSYSAPQGGYSFDAAYWPYRARPSVPVGVIPGVGEASPGVFGHVGQFPAQAWGEANYYVDAIFEVDPHITVRVSDRDPSPDLSSVPPTSPVAVTFTGDVQAGSVEISIAGPDGDPLGGTVSYDAAQRRALFVADAPLAQSTTYSVSVDAAVAGNASFDPGQPWTFTTSDPLVPEGQCPCSLYTSLDAPQIASAGDSSSVTLGVRFAVNRPGAVTGVRFYKGPSNAGPRKGALWTTDGRRIAEVSFATESAGGWQSAEFTQPVPVASGTEYIVSYEAPVGGYSVTPAAYAAGYSRGPLSVPAGGAVFSYSGGFPSQSSSSSYYVEPVFQPEAAGPAVVATSPDTGSTGVARNVEVSTTFGEVLTAVPEVHVDAAGQPVSGTTRLDAAGTTVIFTPSSLLPYGTQVAVRVSGHGSSGVQTELDFGFRVETDPTVPAPYSFFGATPTAPSASDDGRPVELGMVFATSESGVVSALRFYKPEGDTGAHTGTLWSPTGVALASVLFEDESASGWQRASLVTPVALLVGQPYTVSYQSPLGRYVSESGYFTIARTSGPLTAATAGNGVYRYGTAGQRPTETWGATNYFVDVEFVAAAPPSGPVAVQAKEPVGDGVGLSQPITATLTPGAQLPTLSVSGGGAVVTGTSGFDPVTRRVTFTPAMPLIAATTYTVRVLVAGETLGQWSFTTADAGTDGPVGSAPVETMFGDATPTHAAWDDTAATQVATRFQVRAEGAATGVRFYKGAANVGAHTGYLWGGDHRLLAEVQFADETPEGWQTAQFAAPVELQPGVEYRVGLHSTEGRYSVDVGMLAGQTTVGGFAIPADGGAHTYSRGFPVSLSPHNYWVDVTFVPSG</sequence>
<proteinExistence type="predicted"/>
<dbReference type="SUPFAM" id="SSF81296">
    <property type="entry name" value="E set domains"/>
    <property type="match status" value="1"/>
</dbReference>
<feature type="domain" description="DUF4082" evidence="3">
    <location>
        <begin position="1177"/>
        <end position="1318"/>
    </location>
</feature>
<evidence type="ECO:0000313" key="5">
    <source>
        <dbReference type="EMBL" id="MBD7958560.1"/>
    </source>
</evidence>
<dbReference type="InterPro" id="IPR025141">
    <property type="entry name" value="DUF4082"/>
</dbReference>
<evidence type="ECO:0000259" key="3">
    <source>
        <dbReference type="Pfam" id="PF13313"/>
    </source>
</evidence>
<dbReference type="Gene3D" id="2.60.40.650">
    <property type="match status" value="1"/>
</dbReference>
<dbReference type="EMBL" id="JACSQP010000009">
    <property type="protein sequence ID" value="MBD7958560.1"/>
    <property type="molecule type" value="Genomic_DNA"/>
</dbReference>
<dbReference type="InterPro" id="IPR032812">
    <property type="entry name" value="SbsA_Ig"/>
</dbReference>
<feature type="domain" description="DUF4082" evidence="3">
    <location>
        <begin position="922"/>
        <end position="1058"/>
    </location>
</feature>
<name>A0ABR8S529_9MICO</name>
<dbReference type="Pfam" id="PF13313">
    <property type="entry name" value="DUF4082"/>
    <property type="match status" value="4"/>
</dbReference>
<dbReference type="Pfam" id="PF17957">
    <property type="entry name" value="Big_7"/>
    <property type="match status" value="1"/>
</dbReference>
<dbReference type="Proteomes" id="UP000648352">
    <property type="component" value="Unassembled WGS sequence"/>
</dbReference>
<dbReference type="InterPro" id="IPR014756">
    <property type="entry name" value="Ig_E-set"/>
</dbReference>
<dbReference type="Pfam" id="PF13205">
    <property type="entry name" value="Big_5"/>
    <property type="match status" value="2"/>
</dbReference>
<keyword evidence="1" id="KW-0732">Signal</keyword>
<evidence type="ECO:0000259" key="4">
    <source>
        <dbReference type="Pfam" id="PF20254"/>
    </source>
</evidence>
<feature type="domain" description="SbsA Ig-like" evidence="2">
    <location>
        <begin position="1068"/>
        <end position="1144"/>
    </location>
</feature>
<dbReference type="InterPro" id="IPR046540">
    <property type="entry name" value="DMFA2_C"/>
</dbReference>
<feature type="domain" description="N,N-dimethylformamidase beta subunit-like C-terminal" evidence="4">
    <location>
        <begin position="109"/>
        <end position="504"/>
    </location>
</feature>
<reference evidence="5 6" key="1">
    <citation type="submission" date="2020-08" db="EMBL/GenBank/DDBJ databases">
        <title>A Genomic Blueprint of the Chicken Gut Microbiome.</title>
        <authorList>
            <person name="Gilroy R."/>
            <person name="Ravi A."/>
            <person name="Getino M."/>
            <person name="Pursley I."/>
            <person name="Horton D.L."/>
            <person name="Alikhan N.-F."/>
            <person name="Baker D."/>
            <person name="Gharbi K."/>
            <person name="Hall N."/>
            <person name="Watson M."/>
            <person name="Adriaenssens E.M."/>
            <person name="Foster-Nyarko E."/>
            <person name="Jarju S."/>
            <person name="Secka A."/>
            <person name="Antonio M."/>
            <person name="Oren A."/>
            <person name="Chaudhuri R."/>
            <person name="La Ragione R.M."/>
            <person name="Hildebrand F."/>
            <person name="Pallen M.J."/>
        </authorList>
    </citation>
    <scope>NUCLEOTIDE SEQUENCE [LARGE SCALE GENOMIC DNA]</scope>
    <source>
        <strain evidence="5 6">Sa4CUA7</strain>
    </source>
</reference>
<evidence type="ECO:0000256" key="1">
    <source>
        <dbReference type="ARBA" id="ARBA00022729"/>
    </source>
</evidence>
<feature type="domain" description="SbsA Ig-like" evidence="2">
    <location>
        <begin position="807"/>
        <end position="902"/>
    </location>
</feature>
<dbReference type="Pfam" id="PF20254">
    <property type="entry name" value="DMFA2_C"/>
    <property type="match status" value="1"/>
</dbReference>
<evidence type="ECO:0000313" key="6">
    <source>
        <dbReference type="Proteomes" id="UP000648352"/>
    </source>
</evidence>
<evidence type="ECO:0000259" key="2">
    <source>
        <dbReference type="Pfam" id="PF13205"/>
    </source>
</evidence>
<accession>A0ABR8S529</accession>
<protein>
    <submittedName>
        <fullName evidence="5">DUF4082 domain-containing protein</fullName>
    </submittedName>
</protein>
<feature type="domain" description="DUF4082" evidence="3">
    <location>
        <begin position="650"/>
        <end position="794"/>
    </location>
</feature>